<reference evidence="3 4" key="1">
    <citation type="journal article" date="2011" name="J. Bacteriol.">
        <title>Genome sequence of Helicobacter bizzozeronii strain CIII-1, an isolate from human gastric mucosa.</title>
        <authorList>
            <person name="Schott T."/>
            <person name="Rossi M."/>
            <person name="Hanninen M.L."/>
        </authorList>
    </citation>
    <scope>NUCLEOTIDE SEQUENCE [LARGE SCALE GENOMIC DNA]</scope>
    <source>
        <strain evidence="3 4">CIII-1</strain>
    </source>
</reference>
<feature type="domain" description="AAA+ ATPase" evidence="2">
    <location>
        <begin position="142"/>
        <end position="279"/>
    </location>
</feature>
<evidence type="ECO:0000313" key="4">
    <source>
        <dbReference type="Proteomes" id="UP000008387"/>
    </source>
</evidence>
<dbReference type="Proteomes" id="UP000008387">
    <property type="component" value="Chromosome"/>
</dbReference>
<dbReference type="InterPro" id="IPR003593">
    <property type="entry name" value="AAA+_ATPase"/>
</dbReference>
<comment type="similarity">
    <text evidence="1">Belongs to the GSP E family.</text>
</comment>
<dbReference type="Pfam" id="PF00437">
    <property type="entry name" value="T2SSE"/>
    <property type="match status" value="1"/>
</dbReference>
<dbReference type="InterPro" id="IPR027417">
    <property type="entry name" value="P-loop_NTPase"/>
</dbReference>
<dbReference type="SUPFAM" id="SSF52540">
    <property type="entry name" value="P-loop containing nucleoside triphosphate hydrolases"/>
    <property type="match status" value="1"/>
</dbReference>
<evidence type="ECO:0000313" key="3">
    <source>
        <dbReference type="EMBL" id="CCB80695.1"/>
    </source>
</evidence>
<gene>
    <name evidence="3" type="ordered locus">HBZC1_17090</name>
</gene>
<dbReference type="InterPro" id="IPR001482">
    <property type="entry name" value="T2SS/T4SS_dom"/>
</dbReference>
<dbReference type="CDD" id="cd01130">
    <property type="entry name" value="VirB11-like_ATPase"/>
    <property type="match status" value="1"/>
</dbReference>
<name>F8KPH1_HELBC</name>
<dbReference type="HOGENOM" id="CLU_005379_3_2_7"/>
<dbReference type="PANTHER" id="PTHR30486:SF6">
    <property type="entry name" value="TYPE IV PILUS RETRACTATION ATPASE PILT"/>
    <property type="match status" value="1"/>
</dbReference>
<dbReference type="GO" id="GO:0016887">
    <property type="term" value="F:ATP hydrolysis activity"/>
    <property type="evidence" value="ECO:0007669"/>
    <property type="project" value="InterPro"/>
</dbReference>
<dbReference type="eggNOG" id="COG0630">
    <property type="taxonomic scope" value="Bacteria"/>
</dbReference>
<dbReference type="PANTHER" id="PTHR30486">
    <property type="entry name" value="TWITCHING MOTILITY PROTEIN PILT"/>
    <property type="match status" value="1"/>
</dbReference>
<organism evidence="3 4">
    <name type="scientific">Helicobacter bizzozeronii (strain CIII-1)</name>
    <dbReference type="NCBI Taxonomy" id="1002804"/>
    <lineage>
        <taxon>Bacteria</taxon>
        <taxon>Pseudomonadati</taxon>
        <taxon>Campylobacterota</taxon>
        <taxon>Epsilonproteobacteria</taxon>
        <taxon>Campylobacterales</taxon>
        <taxon>Helicobacteraceae</taxon>
        <taxon>Helicobacter</taxon>
    </lineage>
</organism>
<dbReference type="Gene3D" id="3.40.50.300">
    <property type="entry name" value="P-loop containing nucleotide triphosphate hydrolases"/>
    <property type="match status" value="1"/>
</dbReference>
<sequence>MLDLSPLAKYRNLKTCIETFLPYLESGITELICNTEQELWLYKLDGSRERVVDASFSKDFLIRFAEQLASYRDLFFNHSHPTLNTSIPFTRYRVSVNHFSISADDQPSLNIRVPSERKFELEEFALRDDKFGYDDLKQIALEGHNMLISGGTGSGKTSFLNALIGYIPRETRIVSVEDSQELDLREFANHKSLLVGKNEEANFTYENALNMAMRMSPDRLMVGEIDTRNALLFLRFGNTGHKGMVSTLHANSVYQVIEAIALNLRMNRVDMELQVVRDFFKSAIDVVVQIHYDRASNTRYIQEVVWTKDLDRLKGCA</sequence>
<protein>
    <submittedName>
        <fullName evidence="3">ATPase provides energy for both assembly of type IV secretion complex and secretion of T-DNA complex (VirB11)</fullName>
    </submittedName>
</protein>
<proteinExistence type="inferred from homology"/>
<evidence type="ECO:0000256" key="1">
    <source>
        <dbReference type="ARBA" id="ARBA00006611"/>
    </source>
</evidence>
<dbReference type="Gene3D" id="3.30.450.90">
    <property type="match status" value="1"/>
</dbReference>
<dbReference type="KEGG" id="hbi:HBZC1_17090"/>
<keyword evidence="4" id="KW-1185">Reference proteome</keyword>
<dbReference type="AlphaFoldDB" id="F8KPH1"/>
<accession>F8KPH1</accession>
<dbReference type="STRING" id="1002804.HBZC1_17090"/>
<dbReference type="InterPro" id="IPR050921">
    <property type="entry name" value="T4SS_GSP_E_ATPase"/>
</dbReference>
<dbReference type="SMART" id="SM00382">
    <property type="entry name" value="AAA"/>
    <property type="match status" value="1"/>
</dbReference>
<evidence type="ECO:0000259" key="2">
    <source>
        <dbReference type="SMART" id="SM00382"/>
    </source>
</evidence>
<dbReference type="EMBL" id="FR871757">
    <property type="protein sequence ID" value="CCB80695.1"/>
    <property type="molecule type" value="Genomic_DNA"/>
</dbReference>